<dbReference type="Proteomes" id="UP000196138">
    <property type="component" value="Chromosome"/>
</dbReference>
<dbReference type="EMBL" id="CP021455">
    <property type="protein sequence ID" value="ARU03862.1"/>
    <property type="molecule type" value="Genomic_DNA"/>
</dbReference>
<reference evidence="2 3" key="1">
    <citation type="submission" date="2017-05" db="EMBL/GenBank/DDBJ databases">
        <authorList>
            <person name="Song R."/>
            <person name="Chenine A.L."/>
            <person name="Ruprecht R.M."/>
        </authorList>
    </citation>
    <scope>NUCLEOTIDE SEQUENCE [LARGE SCALE GENOMIC DNA]</scope>
    <source>
        <strain evidence="2 3">DSM 26136</strain>
    </source>
</reference>
<organism evidence="2 3">
    <name type="scientific">Comamonas serinivorans</name>
    <dbReference type="NCBI Taxonomy" id="1082851"/>
    <lineage>
        <taxon>Bacteria</taxon>
        <taxon>Pseudomonadati</taxon>
        <taxon>Pseudomonadota</taxon>
        <taxon>Betaproteobacteria</taxon>
        <taxon>Burkholderiales</taxon>
        <taxon>Comamonadaceae</taxon>
        <taxon>Comamonas</taxon>
    </lineage>
</organism>
<feature type="region of interest" description="Disordered" evidence="1">
    <location>
        <begin position="18"/>
        <end position="47"/>
    </location>
</feature>
<accession>A0A1Y0EKP3</accession>
<proteinExistence type="predicted"/>
<sequence>MDLARVLNAAPALFTQRFSLSHAPPRHPRKTTTQAHRTSLGRPSCAFDGRRSQTARVRPALMALALD</sequence>
<dbReference type="KEGG" id="cser:CCO03_03455"/>
<keyword evidence="3" id="KW-1185">Reference proteome</keyword>
<dbReference type="AlphaFoldDB" id="A0A1Y0EKP3"/>
<evidence type="ECO:0000256" key="1">
    <source>
        <dbReference type="SAM" id="MobiDB-lite"/>
    </source>
</evidence>
<evidence type="ECO:0000313" key="2">
    <source>
        <dbReference type="EMBL" id="ARU03862.1"/>
    </source>
</evidence>
<protein>
    <submittedName>
        <fullName evidence="2">Uncharacterized protein</fullName>
    </submittedName>
</protein>
<dbReference type="RefSeq" id="WP_087277296.1">
    <property type="nucleotide sequence ID" value="NZ_CP021455.1"/>
</dbReference>
<name>A0A1Y0EKP3_9BURK</name>
<evidence type="ECO:0000313" key="3">
    <source>
        <dbReference type="Proteomes" id="UP000196138"/>
    </source>
</evidence>
<gene>
    <name evidence="2" type="ORF">CCO03_03455</name>
</gene>